<evidence type="ECO:0000313" key="7">
    <source>
        <dbReference type="EMBL" id="MFC1848841.1"/>
    </source>
</evidence>
<evidence type="ECO:0000256" key="5">
    <source>
        <dbReference type="SAM" id="Phobius"/>
    </source>
</evidence>
<accession>A0ABV6YRU3</accession>
<keyword evidence="4 5" id="KW-0472">Membrane</keyword>
<keyword evidence="2 5" id="KW-0812">Transmembrane</keyword>
<feature type="transmembrane region" description="Helical" evidence="5">
    <location>
        <begin position="51"/>
        <end position="76"/>
    </location>
</feature>
<evidence type="ECO:0000313" key="8">
    <source>
        <dbReference type="Proteomes" id="UP001594351"/>
    </source>
</evidence>
<dbReference type="Proteomes" id="UP001594351">
    <property type="component" value="Unassembled WGS sequence"/>
</dbReference>
<name>A0ABV6YRU3_UNCC1</name>
<feature type="transmembrane region" description="Helical" evidence="5">
    <location>
        <begin position="12"/>
        <end position="31"/>
    </location>
</feature>
<evidence type="ECO:0000259" key="6">
    <source>
        <dbReference type="Pfam" id="PF07291"/>
    </source>
</evidence>
<evidence type="ECO:0000256" key="2">
    <source>
        <dbReference type="ARBA" id="ARBA00022692"/>
    </source>
</evidence>
<evidence type="ECO:0000256" key="3">
    <source>
        <dbReference type="ARBA" id="ARBA00022989"/>
    </source>
</evidence>
<dbReference type="EMBL" id="JBHPBY010000009">
    <property type="protein sequence ID" value="MFC1848841.1"/>
    <property type="molecule type" value="Genomic_DNA"/>
</dbReference>
<keyword evidence="3 5" id="KW-1133">Transmembrane helix</keyword>
<comment type="subcellular location">
    <subcellularLocation>
        <location evidence="1">Membrane</location>
        <topology evidence="1">Multi-pass membrane protein</topology>
    </subcellularLocation>
</comment>
<gene>
    <name evidence="7" type="ORF">ACFL27_01420</name>
</gene>
<reference evidence="7 8" key="1">
    <citation type="submission" date="2024-09" db="EMBL/GenBank/DDBJ databases">
        <title>Laminarin stimulates single cell rates of sulfate reduction while oxygen inhibits transcriptomic activity in coastal marine sediment.</title>
        <authorList>
            <person name="Lindsay M."/>
            <person name="Orcutt B."/>
            <person name="Emerson D."/>
            <person name="Stepanauskas R."/>
            <person name="D'Angelo T."/>
        </authorList>
    </citation>
    <scope>NUCLEOTIDE SEQUENCE [LARGE SCALE GENOMIC DNA]</scope>
    <source>
        <strain evidence="7">SAG AM-311-K15</strain>
    </source>
</reference>
<evidence type="ECO:0000256" key="1">
    <source>
        <dbReference type="ARBA" id="ARBA00004141"/>
    </source>
</evidence>
<protein>
    <submittedName>
        <fullName evidence="7">MauE/DoxX family redox-associated membrane protein</fullName>
    </submittedName>
</protein>
<feature type="domain" description="Methylamine utilisation protein MauE" evidence="6">
    <location>
        <begin position="12"/>
        <end position="155"/>
    </location>
</feature>
<organism evidence="7 8">
    <name type="scientific">candidate division CSSED10-310 bacterium</name>
    <dbReference type="NCBI Taxonomy" id="2855610"/>
    <lineage>
        <taxon>Bacteria</taxon>
        <taxon>Bacteria division CSSED10-310</taxon>
    </lineage>
</organism>
<feature type="transmembrane region" description="Helical" evidence="5">
    <location>
        <begin position="83"/>
        <end position="104"/>
    </location>
</feature>
<comment type="caution">
    <text evidence="7">The sequence shown here is derived from an EMBL/GenBank/DDBJ whole genome shotgun (WGS) entry which is preliminary data.</text>
</comment>
<dbReference type="InterPro" id="IPR009908">
    <property type="entry name" value="Methylamine_util_MauE"/>
</dbReference>
<feature type="transmembrane region" description="Helical" evidence="5">
    <location>
        <begin position="145"/>
        <end position="164"/>
    </location>
</feature>
<proteinExistence type="predicted"/>
<evidence type="ECO:0000256" key="4">
    <source>
        <dbReference type="ARBA" id="ARBA00023136"/>
    </source>
</evidence>
<dbReference type="Pfam" id="PF07291">
    <property type="entry name" value="MauE"/>
    <property type="match status" value="1"/>
</dbReference>
<sequence>MKKLGELLIHPYLVLIFRLIVGITFIYASYFKILDPADFGRSIFNYRLLPIFLVNIFAIIFPWLEFFCGVMLLAGLFTRANALIISILLLVFSIAILSVIFRGIDVECGCFKENRTQNQVQTSLSDQSEKVFTDKVGWSLLGRDVLMILMLLVILFSRTSALEVDHLLKFQRSRT</sequence>
<keyword evidence="8" id="KW-1185">Reference proteome</keyword>